<dbReference type="SUPFAM" id="SSF48371">
    <property type="entry name" value="ARM repeat"/>
    <property type="match status" value="1"/>
</dbReference>
<organism evidence="1 2">
    <name type="scientific">Catenuloplanes atrovinosus</name>
    <dbReference type="NCBI Taxonomy" id="137266"/>
    <lineage>
        <taxon>Bacteria</taxon>
        <taxon>Bacillati</taxon>
        <taxon>Actinomycetota</taxon>
        <taxon>Actinomycetes</taxon>
        <taxon>Micromonosporales</taxon>
        <taxon>Micromonosporaceae</taxon>
        <taxon>Catenuloplanes</taxon>
    </lineage>
</organism>
<evidence type="ECO:0000313" key="1">
    <source>
        <dbReference type="EMBL" id="MDR7277427.1"/>
    </source>
</evidence>
<dbReference type="Gene3D" id="1.25.10.10">
    <property type="entry name" value="Leucine-rich Repeat Variant"/>
    <property type="match status" value="1"/>
</dbReference>
<protein>
    <submittedName>
        <fullName evidence="1">HEAT repeat protein</fullName>
    </submittedName>
</protein>
<proteinExistence type="predicted"/>
<dbReference type="Proteomes" id="UP001183643">
    <property type="component" value="Unassembled WGS sequence"/>
</dbReference>
<dbReference type="InterPro" id="IPR016024">
    <property type="entry name" value="ARM-type_fold"/>
</dbReference>
<reference evidence="1" key="1">
    <citation type="submission" date="2023-07" db="EMBL/GenBank/DDBJ databases">
        <title>Sequencing the genomes of 1000 actinobacteria strains.</title>
        <authorList>
            <person name="Klenk H.-P."/>
        </authorList>
    </citation>
    <scope>NUCLEOTIDE SEQUENCE</scope>
    <source>
        <strain evidence="1">DSM 44707</strain>
    </source>
</reference>
<name>A0AAE3YRR1_9ACTN</name>
<dbReference type="InterPro" id="IPR011989">
    <property type="entry name" value="ARM-like"/>
</dbReference>
<dbReference type="Pfam" id="PF13646">
    <property type="entry name" value="HEAT_2"/>
    <property type="match status" value="1"/>
</dbReference>
<dbReference type="AlphaFoldDB" id="A0AAE3YRR1"/>
<evidence type="ECO:0000313" key="2">
    <source>
        <dbReference type="Proteomes" id="UP001183643"/>
    </source>
</evidence>
<accession>A0AAE3YRR1</accession>
<keyword evidence="2" id="KW-1185">Reference proteome</keyword>
<gene>
    <name evidence="1" type="ORF">J2S41_004205</name>
</gene>
<comment type="caution">
    <text evidence="1">The sequence shown here is derived from an EMBL/GenBank/DDBJ whole genome shotgun (WGS) entry which is preliminary data.</text>
</comment>
<sequence>MTDATLAALIAAARDPDPGERLWAAEHLATEMDDENPAGVAELLALSADPDVRVRDWATFSLSHLVHRDGPEVRAALWARVDDRDEAVRSYALHGLARRRDRRAWPLMLAAFESGVVKEHLFEAAGFLREPALAPHLREFDDEKGRIAAALTECDPALRAARDALVLRVADLLLARAAEFEPTLYCERFTLDILLETNVYRPHHVTDVVAVLRSVGDDPDRAAAKIIDDLRARTPYPRRV</sequence>
<dbReference type="RefSeq" id="WP_310369720.1">
    <property type="nucleotide sequence ID" value="NZ_JAVDYB010000001.1"/>
</dbReference>
<dbReference type="EMBL" id="JAVDYB010000001">
    <property type="protein sequence ID" value="MDR7277427.1"/>
    <property type="molecule type" value="Genomic_DNA"/>
</dbReference>